<dbReference type="KEGG" id="tet:TTHERM_00137860"/>
<dbReference type="GeneID" id="7839982"/>
<gene>
    <name evidence="3" type="ORF">TTHERM_00137860</name>
</gene>
<dbReference type="Proteomes" id="UP000009168">
    <property type="component" value="Unassembled WGS sequence"/>
</dbReference>
<dbReference type="InParanoid" id="I7M8R5"/>
<dbReference type="RefSeq" id="XP_001019768.2">
    <property type="nucleotide sequence ID" value="XM_001019768.2"/>
</dbReference>
<proteinExistence type="predicted"/>
<protein>
    <submittedName>
        <fullName evidence="3">Uncharacterized protein</fullName>
    </submittedName>
</protein>
<evidence type="ECO:0000313" key="4">
    <source>
        <dbReference type="Proteomes" id="UP000009168"/>
    </source>
</evidence>
<name>I7M8R5_TETTS</name>
<dbReference type="EMBL" id="GG662639">
    <property type="protein sequence ID" value="EAR99523.2"/>
    <property type="molecule type" value="Genomic_DNA"/>
</dbReference>
<organism evidence="3 4">
    <name type="scientific">Tetrahymena thermophila (strain SB210)</name>
    <dbReference type="NCBI Taxonomy" id="312017"/>
    <lineage>
        <taxon>Eukaryota</taxon>
        <taxon>Sar</taxon>
        <taxon>Alveolata</taxon>
        <taxon>Ciliophora</taxon>
        <taxon>Intramacronucleata</taxon>
        <taxon>Oligohymenophorea</taxon>
        <taxon>Hymenostomatida</taxon>
        <taxon>Tetrahymenina</taxon>
        <taxon>Tetrahymenidae</taxon>
        <taxon>Tetrahymena</taxon>
    </lineage>
</organism>
<keyword evidence="1" id="KW-0175">Coiled coil</keyword>
<sequence>MDRRQSIKQNKLEFGNLGDQILKTSSSFERLRRQSSINTMISFGNNQGAIVASRSQERSEMKKNLFLQKVKMIEQNQQRVPLVHQNRNAALKKQFSIEEKATLQNEEFKSNTKHFQNLFDELLYSNEQKLKKLQELQQKQSIVREEKMYEGQPNSIFTSSYKEAASQQFVDVRAIYDLSMQSNDNDINFQAIFERGQNKKRELDFANHRINNELINDEIEKNQKYIQSYKNNSDKEGAYIKEELKNYNQTQDQIQKIQKKLESQDESIKHLEGIHENKLMQINGEQTLNKYINTICLLYKTFVDKEEGMTDLDFQKAIDYADQLEIESQQLGIDRQTQNEETNKFQDINNQLVNEMTEQIIIQYQKYQDLNEIFRARIGDLLIQKNNLIYQSPSYHVTHKNQQDTKKEITNFQQKIEFNYFEIVQQDQEKQKQFQNSRHELADLEYLISKCYLFVGQILFRFCRNLISVRQLIYSIEHKVQEQKLLIQQKHEDEFQDENQMSNSSVNSQNDEDEDEEEEDDDEGKLSEIINSNQRFFSILDVIMNYISQTNQAFESPVNYAKSSIYKEAKKQENQIQINKNLKLQNLFNEVFSYQSDCFEEFFELIRKDLIIYYFCKIRNFSDFFKEIKFKVQEKNQEEKMKQLYQILQQKDQNTQGSILINNYDNNYYDEANIKCSEKEIMLKLFIENLQLLKQQGQDNFLKIINNKFSYITYLIKTCYQQNTIQKSNQIPKLQTPKNEQSQGQLQKQKSSEQKFPVQKKYDWKSEIVQKKISEIQMQKGYEEFQINIISKRASLLPNRNGQPQKQGSINTETSPILSIQSQKFDQNDIVDTEEDQFLLDQNKDQKKLVEQEINEMYESKSSTDQTNSQPFQNYLEKKFRLAKIQSEEKDLWQKRKRFEKDCNQILKMDNQPFLSYFDIKYGFQSHRQLLQKPDNLISQNNKPFRTSIHTDYVEESKKQQDFEKSSNKSKQSLFQKSKERQNSQRSSFTVNTDHTQYSSLQNTPKRSFNSKFNHFSTKNSFLLKEEFKRDINFSVKNYIDQKSQQRDLSQQSKEKYFDHKRNNTQIQQFHNNNNQKTSQNSYFINRAKSNSVFEINTDFKKQSKIITKSKNNSKTKQSLQLTQNDLVSSKLLTDYYQKPQSIFQSIKQENFLDQNSPSCLLSPYKSFNKQYI</sequence>
<feature type="region of interest" description="Disordered" evidence="2">
    <location>
        <begin position="956"/>
        <end position="1012"/>
    </location>
</feature>
<dbReference type="AlphaFoldDB" id="I7M8R5"/>
<feature type="coiled-coil region" evidence="1">
    <location>
        <begin position="240"/>
        <end position="274"/>
    </location>
</feature>
<keyword evidence="4" id="KW-1185">Reference proteome</keyword>
<feature type="compositionally biased region" description="Polar residues" evidence="2">
    <location>
        <begin position="984"/>
        <end position="1012"/>
    </location>
</feature>
<feature type="coiled-coil region" evidence="1">
    <location>
        <begin position="119"/>
        <end position="146"/>
    </location>
</feature>
<feature type="compositionally biased region" description="Basic and acidic residues" evidence="2">
    <location>
        <begin position="956"/>
        <end position="967"/>
    </location>
</feature>
<feature type="compositionally biased region" description="Acidic residues" evidence="2">
    <location>
        <begin position="510"/>
        <end position="523"/>
    </location>
</feature>
<evidence type="ECO:0000256" key="1">
    <source>
        <dbReference type="SAM" id="Coils"/>
    </source>
</evidence>
<feature type="region of interest" description="Disordered" evidence="2">
    <location>
        <begin position="494"/>
        <end position="525"/>
    </location>
</feature>
<feature type="compositionally biased region" description="Low complexity" evidence="2">
    <location>
        <begin position="499"/>
        <end position="509"/>
    </location>
</feature>
<evidence type="ECO:0000313" key="3">
    <source>
        <dbReference type="EMBL" id="EAR99523.2"/>
    </source>
</evidence>
<accession>I7M8R5</accession>
<evidence type="ECO:0000256" key="2">
    <source>
        <dbReference type="SAM" id="MobiDB-lite"/>
    </source>
</evidence>
<reference evidence="4" key="1">
    <citation type="journal article" date="2006" name="PLoS Biol.">
        <title>Macronuclear genome sequence of the ciliate Tetrahymena thermophila, a model eukaryote.</title>
        <authorList>
            <person name="Eisen J.A."/>
            <person name="Coyne R.S."/>
            <person name="Wu M."/>
            <person name="Wu D."/>
            <person name="Thiagarajan M."/>
            <person name="Wortman J.R."/>
            <person name="Badger J.H."/>
            <person name="Ren Q."/>
            <person name="Amedeo P."/>
            <person name="Jones K.M."/>
            <person name="Tallon L.J."/>
            <person name="Delcher A.L."/>
            <person name="Salzberg S.L."/>
            <person name="Silva J.C."/>
            <person name="Haas B.J."/>
            <person name="Majoros W.H."/>
            <person name="Farzad M."/>
            <person name="Carlton J.M."/>
            <person name="Smith R.K. Jr."/>
            <person name="Garg J."/>
            <person name="Pearlman R.E."/>
            <person name="Karrer K.M."/>
            <person name="Sun L."/>
            <person name="Manning G."/>
            <person name="Elde N.C."/>
            <person name="Turkewitz A.P."/>
            <person name="Asai D.J."/>
            <person name="Wilkes D.E."/>
            <person name="Wang Y."/>
            <person name="Cai H."/>
            <person name="Collins K."/>
            <person name="Stewart B.A."/>
            <person name="Lee S.R."/>
            <person name="Wilamowska K."/>
            <person name="Weinberg Z."/>
            <person name="Ruzzo W.L."/>
            <person name="Wloga D."/>
            <person name="Gaertig J."/>
            <person name="Frankel J."/>
            <person name="Tsao C.-C."/>
            <person name="Gorovsky M.A."/>
            <person name="Keeling P.J."/>
            <person name="Waller R.F."/>
            <person name="Patron N.J."/>
            <person name="Cherry J.M."/>
            <person name="Stover N.A."/>
            <person name="Krieger C.J."/>
            <person name="del Toro C."/>
            <person name="Ryder H.F."/>
            <person name="Williamson S.C."/>
            <person name="Barbeau R.A."/>
            <person name="Hamilton E.P."/>
            <person name="Orias E."/>
        </authorList>
    </citation>
    <scope>NUCLEOTIDE SEQUENCE [LARGE SCALE GENOMIC DNA]</scope>
    <source>
        <strain evidence="4">SB210</strain>
    </source>
</reference>
<feature type="region of interest" description="Disordered" evidence="2">
    <location>
        <begin position="734"/>
        <end position="758"/>
    </location>
</feature>